<dbReference type="PANTHER" id="PTHR28570">
    <property type="entry name" value="ASPARTYL AMINOPEPTIDASE"/>
    <property type="match status" value="1"/>
</dbReference>
<dbReference type="EC" id="3.4.11.-" evidence="10"/>
<comment type="similarity">
    <text evidence="2 9">Belongs to the peptidase M18 family.</text>
</comment>
<evidence type="ECO:0000256" key="7">
    <source>
        <dbReference type="ARBA" id="ARBA00022833"/>
    </source>
</evidence>
<evidence type="ECO:0000256" key="8">
    <source>
        <dbReference type="ARBA" id="ARBA00023049"/>
    </source>
</evidence>
<evidence type="ECO:0000256" key="1">
    <source>
        <dbReference type="ARBA" id="ARBA00001947"/>
    </source>
</evidence>
<comment type="cofactor">
    <cofactor evidence="1 10">
        <name>Zn(2+)</name>
        <dbReference type="ChEBI" id="CHEBI:29105"/>
    </cofactor>
</comment>
<dbReference type="Gene3D" id="2.30.250.10">
    <property type="entry name" value="Aminopeptidase i, Domain 2"/>
    <property type="match status" value="1"/>
</dbReference>
<evidence type="ECO:0000256" key="9">
    <source>
        <dbReference type="RuleBase" id="RU004386"/>
    </source>
</evidence>
<evidence type="ECO:0000313" key="12">
    <source>
        <dbReference type="Proteomes" id="UP001078443"/>
    </source>
</evidence>
<evidence type="ECO:0000256" key="2">
    <source>
        <dbReference type="ARBA" id="ARBA00008290"/>
    </source>
</evidence>
<comment type="caution">
    <text evidence="11">The sequence shown here is derived from an EMBL/GenBank/DDBJ whole genome shotgun (WGS) entry which is preliminary data.</text>
</comment>
<protein>
    <recommendedName>
        <fullName evidence="10">M18 family aminopeptidase</fullName>
        <ecNumber evidence="10">3.4.11.-</ecNumber>
    </recommendedName>
</protein>
<gene>
    <name evidence="11" type="ORF">OW763_10070</name>
</gene>
<dbReference type="RefSeq" id="WP_268040990.1">
    <property type="nucleotide sequence ID" value="NZ_JAPQER010000003.1"/>
</dbReference>
<accession>A0ABT4D0C2</accession>
<keyword evidence="7 9" id="KW-0862">Zinc</keyword>
<evidence type="ECO:0000256" key="5">
    <source>
        <dbReference type="ARBA" id="ARBA00022723"/>
    </source>
</evidence>
<evidence type="ECO:0000256" key="6">
    <source>
        <dbReference type="ARBA" id="ARBA00022801"/>
    </source>
</evidence>
<reference evidence="11" key="1">
    <citation type="submission" date="2022-12" db="EMBL/GenBank/DDBJ databases">
        <authorList>
            <person name="Wang J."/>
        </authorList>
    </citation>
    <scope>NUCLEOTIDE SEQUENCE</scope>
    <source>
        <strain evidence="11">HY-45-18</strain>
    </source>
</reference>
<keyword evidence="8 9" id="KW-0482">Metalloprotease</keyword>
<dbReference type="Gene3D" id="3.40.630.10">
    <property type="entry name" value="Zn peptidases"/>
    <property type="match status" value="1"/>
</dbReference>
<evidence type="ECO:0000256" key="10">
    <source>
        <dbReference type="RuleBase" id="RU004387"/>
    </source>
</evidence>
<evidence type="ECO:0000313" key="11">
    <source>
        <dbReference type="EMBL" id="MCY6484686.1"/>
    </source>
</evidence>
<dbReference type="Proteomes" id="UP001078443">
    <property type="component" value="Unassembled WGS sequence"/>
</dbReference>
<dbReference type="CDD" id="cd05659">
    <property type="entry name" value="M18_API"/>
    <property type="match status" value="1"/>
</dbReference>
<evidence type="ECO:0000256" key="4">
    <source>
        <dbReference type="ARBA" id="ARBA00022670"/>
    </source>
</evidence>
<keyword evidence="5 9" id="KW-0479">Metal-binding</keyword>
<dbReference type="Pfam" id="PF02127">
    <property type="entry name" value="Peptidase_M18"/>
    <property type="match status" value="1"/>
</dbReference>
<dbReference type="SUPFAM" id="SSF53187">
    <property type="entry name" value="Zn-dependent exopeptidases"/>
    <property type="match status" value="1"/>
</dbReference>
<dbReference type="GO" id="GO:0004177">
    <property type="term" value="F:aminopeptidase activity"/>
    <property type="evidence" value="ECO:0007669"/>
    <property type="project" value="UniProtKB-KW"/>
</dbReference>
<dbReference type="PANTHER" id="PTHR28570:SF2">
    <property type="entry name" value="M18 FAMILY AMINOPEPTIDASE 1-RELATED"/>
    <property type="match status" value="1"/>
</dbReference>
<sequence>MSEQKKVEKDLQKKYEYAWNKYSKDDLENVFKLNDRYIDFMSKCKTERECIDEFIVLAEKAGYKNVEDIIKENGSLKSGDKVYANNKGKTLAMFIVGSESFEKGLRILGAHVDSPRLDLKQNPLYEDTDLALFDTHYYGGIKKYQWVTLPLAIHGVMIKKDGTTVNIVIGEEISDPVVGISDLLVHLSADQLQKKLAKGIEGEDLNILVGSIPIEDKDAKNRVKLNILKILNEKYDIEEEDFVSAELEVVPAGAARHYGLDKSMVMAYGHDDRVCSFTSFEAMLEIENSTKTCVTLLVDKEEVGSIGATGMHSKFFENSVAEVMNLVGDYSELKLRRTLANSKMLSSDVSAAFDPNYPAVMEKKNAAYFGKGIVFNKYTGARGKSGCNDASPEYIAEIRTMMEKYNVSWQTAELGKVDQGGGGTIAYILAEYGMDVIDCGVAVQNMHAPWEVVSKADVYETMRGYYAFLQEA</sequence>
<evidence type="ECO:0000256" key="3">
    <source>
        <dbReference type="ARBA" id="ARBA00022438"/>
    </source>
</evidence>
<name>A0ABT4D0C2_9CLOT</name>
<dbReference type="InterPro" id="IPR001948">
    <property type="entry name" value="Peptidase_M18"/>
</dbReference>
<keyword evidence="3 9" id="KW-0031">Aminopeptidase</keyword>
<organism evidence="11 12">
    <name type="scientific">Clostridium aestuarii</name>
    <dbReference type="NCBI Taxonomy" id="338193"/>
    <lineage>
        <taxon>Bacteria</taxon>
        <taxon>Bacillati</taxon>
        <taxon>Bacillota</taxon>
        <taxon>Clostridia</taxon>
        <taxon>Eubacteriales</taxon>
        <taxon>Clostridiaceae</taxon>
        <taxon>Clostridium</taxon>
    </lineage>
</organism>
<keyword evidence="4 9" id="KW-0645">Protease</keyword>
<dbReference type="PRINTS" id="PR00932">
    <property type="entry name" value="AMINO1PTASE"/>
</dbReference>
<dbReference type="InterPro" id="IPR023358">
    <property type="entry name" value="Peptidase_M18_dom2"/>
</dbReference>
<dbReference type="EMBL" id="JAPQER010000003">
    <property type="protein sequence ID" value="MCY6484686.1"/>
    <property type="molecule type" value="Genomic_DNA"/>
</dbReference>
<dbReference type="NCBIfam" id="NF002600">
    <property type="entry name" value="PRK02256.1"/>
    <property type="match status" value="1"/>
</dbReference>
<dbReference type="SUPFAM" id="SSF101821">
    <property type="entry name" value="Aminopeptidase/glucanase lid domain"/>
    <property type="match status" value="1"/>
</dbReference>
<keyword evidence="12" id="KW-1185">Reference proteome</keyword>
<proteinExistence type="inferred from homology"/>
<keyword evidence="6 9" id="KW-0378">Hydrolase</keyword>